<dbReference type="Proteomes" id="UP000018851">
    <property type="component" value="Chromosome"/>
</dbReference>
<dbReference type="PATRIC" id="fig|1123269.5.peg.601"/>
<gene>
    <name evidence="2" type="ORF">NX02_03100</name>
</gene>
<dbReference type="STRING" id="1123269.NX02_03100"/>
<evidence type="ECO:0000256" key="1">
    <source>
        <dbReference type="SAM" id="MobiDB-lite"/>
    </source>
</evidence>
<sequence length="46" mass="4880">MNGRPPLGHRRELGPKLITVNLVQRGSTDTDANPARTATPPMSSAP</sequence>
<dbReference type="AlphaFoldDB" id="W0A9M1"/>
<reference evidence="2 3" key="1">
    <citation type="submission" date="2013-07" db="EMBL/GenBank/DDBJ databases">
        <title>Completed genome of Sphingomonas sanxanigenens NX02.</title>
        <authorList>
            <person name="Ma T."/>
            <person name="Huang H."/>
            <person name="Wu M."/>
            <person name="Li X."/>
            <person name="Li G."/>
        </authorList>
    </citation>
    <scope>NUCLEOTIDE SEQUENCE [LARGE SCALE GENOMIC DNA]</scope>
    <source>
        <strain evidence="2 3">NX02</strain>
    </source>
</reference>
<feature type="region of interest" description="Disordered" evidence="1">
    <location>
        <begin position="1"/>
        <end position="46"/>
    </location>
</feature>
<dbReference type="HOGENOM" id="CLU_3189149_0_0_5"/>
<feature type="compositionally biased region" description="Polar residues" evidence="1">
    <location>
        <begin position="21"/>
        <end position="31"/>
    </location>
</feature>
<evidence type="ECO:0000313" key="3">
    <source>
        <dbReference type="Proteomes" id="UP000018851"/>
    </source>
</evidence>
<evidence type="ECO:0000313" key="2">
    <source>
        <dbReference type="EMBL" id="AHE52375.1"/>
    </source>
</evidence>
<name>W0A9M1_9SPHN</name>
<keyword evidence="3" id="KW-1185">Reference proteome</keyword>
<proteinExistence type="predicted"/>
<organism evidence="2 3">
    <name type="scientific">Sphingomonas sanxanigenens DSM 19645 = NX02</name>
    <dbReference type="NCBI Taxonomy" id="1123269"/>
    <lineage>
        <taxon>Bacteria</taxon>
        <taxon>Pseudomonadati</taxon>
        <taxon>Pseudomonadota</taxon>
        <taxon>Alphaproteobacteria</taxon>
        <taxon>Sphingomonadales</taxon>
        <taxon>Sphingomonadaceae</taxon>
        <taxon>Sphingomonas</taxon>
    </lineage>
</organism>
<dbReference type="EMBL" id="CP006644">
    <property type="protein sequence ID" value="AHE52375.1"/>
    <property type="molecule type" value="Genomic_DNA"/>
</dbReference>
<dbReference type="RefSeq" id="WP_211258274.1">
    <property type="nucleotide sequence ID" value="NZ_CP006644.1"/>
</dbReference>
<dbReference type="KEGG" id="ssan:NX02_03100"/>
<accession>W0A9M1</accession>
<protein>
    <submittedName>
        <fullName evidence="2">Uncharacterized protein</fullName>
    </submittedName>
</protein>